<keyword evidence="6 16" id="KW-0132">Cell division</keyword>
<dbReference type="GO" id="GO:0009252">
    <property type="term" value="P:peptidoglycan biosynthetic process"/>
    <property type="evidence" value="ECO:0007669"/>
    <property type="project" value="UniProtKB-UniRule"/>
</dbReference>
<feature type="active site" evidence="16">
    <location>
        <position position="294"/>
    </location>
</feature>
<evidence type="ECO:0000256" key="6">
    <source>
        <dbReference type="ARBA" id="ARBA00022618"/>
    </source>
</evidence>
<dbReference type="Proteomes" id="UP000298381">
    <property type="component" value="Unassembled WGS sequence"/>
</dbReference>
<evidence type="ECO:0000256" key="14">
    <source>
        <dbReference type="ARBA" id="ARBA00023316"/>
    </source>
</evidence>
<dbReference type="Gene3D" id="3.30.43.10">
    <property type="entry name" value="Uridine Diphospho-n-acetylenolpyruvylglucosamine Reductase, domain 2"/>
    <property type="match status" value="1"/>
</dbReference>
<evidence type="ECO:0000256" key="8">
    <source>
        <dbReference type="ARBA" id="ARBA00022827"/>
    </source>
</evidence>
<dbReference type="InterPro" id="IPR006094">
    <property type="entry name" value="Oxid_FAD_bind_N"/>
</dbReference>
<dbReference type="EMBL" id="SRIB01000005">
    <property type="protein sequence ID" value="TFZ40398.1"/>
    <property type="molecule type" value="Genomic_DNA"/>
</dbReference>
<evidence type="ECO:0000256" key="9">
    <source>
        <dbReference type="ARBA" id="ARBA00022857"/>
    </source>
</evidence>
<dbReference type="InterPro" id="IPR036635">
    <property type="entry name" value="MurB_C_sf"/>
</dbReference>
<dbReference type="SUPFAM" id="SSF56176">
    <property type="entry name" value="FAD-binding/transporter-associated domain-like"/>
    <property type="match status" value="1"/>
</dbReference>
<accession>A0A4Z0D6A6</accession>
<feature type="active site" evidence="16">
    <location>
        <position position="174"/>
    </location>
</feature>
<evidence type="ECO:0000256" key="15">
    <source>
        <dbReference type="ARBA" id="ARBA00048914"/>
    </source>
</evidence>
<keyword evidence="7 16" id="KW-0285">Flavoprotein</keyword>
<evidence type="ECO:0000256" key="1">
    <source>
        <dbReference type="ARBA" id="ARBA00001974"/>
    </source>
</evidence>
<dbReference type="OrthoDB" id="9804753at2"/>
<keyword evidence="12 16" id="KW-0560">Oxidoreductase</keyword>
<dbReference type="InterPro" id="IPR016169">
    <property type="entry name" value="FAD-bd_PCMH_sub2"/>
</dbReference>
<keyword evidence="19" id="KW-1185">Reference proteome</keyword>
<dbReference type="InterPro" id="IPR016166">
    <property type="entry name" value="FAD-bd_PCMH"/>
</dbReference>
<feature type="active site" description="Proton donor" evidence="16">
    <location>
        <position position="224"/>
    </location>
</feature>
<feature type="domain" description="FAD-binding PCMH-type" evidence="17">
    <location>
        <begin position="29"/>
        <end position="195"/>
    </location>
</feature>
<sequence length="302" mass="33521">MIDYINLFSKYSFFDIRYNELLKNHTSFKIGGPADIFIIPNSLDELIYAIKIARVEKIPYFIMGNGTNLLVKDGGIRGVVIKINGNIDKLTVEGEKIKAQAGALLANTSKFALENNLTGMEFASGIPGTVGGAVMMNAGAYNGEIKDIVSKVTVLTKDNEIVTYTNEEMNFGYRKSRVIEEELVVLEVEFSLKKGKYEDIFNRMQDLNEKRALKQPLELPSAGSTFKRPEGHFAGQLIDTAGLRGLRYKDAQVSQKHCGFIVNLGDATYKDISTLIKIVQKTVKDVHGVDLELEIKVVGEDL</sequence>
<dbReference type="Gene3D" id="3.90.78.10">
    <property type="entry name" value="UDP-N-acetylenolpyruvoylglucosamine reductase, C-terminal domain"/>
    <property type="match status" value="1"/>
</dbReference>
<evidence type="ECO:0000256" key="5">
    <source>
        <dbReference type="ARBA" id="ARBA00022490"/>
    </source>
</evidence>
<dbReference type="InterPro" id="IPR003170">
    <property type="entry name" value="MurB"/>
</dbReference>
<keyword evidence="8 16" id="KW-0274">FAD</keyword>
<comment type="catalytic activity">
    <reaction evidence="15 16">
        <text>UDP-N-acetyl-alpha-D-muramate + NADP(+) = UDP-N-acetyl-3-O-(1-carboxyvinyl)-alpha-D-glucosamine + NADPH + H(+)</text>
        <dbReference type="Rhea" id="RHEA:12248"/>
        <dbReference type="ChEBI" id="CHEBI:15378"/>
        <dbReference type="ChEBI" id="CHEBI:57783"/>
        <dbReference type="ChEBI" id="CHEBI:58349"/>
        <dbReference type="ChEBI" id="CHEBI:68483"/>
        <dbReference type="ChEBI" id="CHEBI:70757"/>
        <dbReference type="EC" id="1.3.1.98"/>
    </reaction>
</comment>
<evidence type="ECO:0000256" key="16">
    <source>
        <dbReference type="HAMAP-Rule" id="MF_00037"/>
    </source>
</evidence>
<evidence type="ECO:0000256" key="11">
    <source>
        <dbReference type="ARBA" id="ARBA00022984"/>
    </source>
</evidence>
<evidence type="ECO:0000256" key="10">
    <source>
        <dbReference type="ARBA" id="ARBA00022960"/>
    </source>
</evidence>
<evidence type="ECO:0000256" key="7">
    <source>
        <dbReference type="ARBA" id="ARBA00022630"/>
    </source>
</evidence>
<comment type="caution">
    <text evidence="18">The sequence shown here is derived from an EMBL/GenBank/DDBJ whole genome shotgun (WGS) entry which is preliminary data.</text>
</comment>
<keyword evidence="14 16" id="KW-0961">Cell wall biogenesis/degradation</keyword>
<keyword evidence="9 16" id="KW-0521">NADP</keyword>
<dbReference type="HAMAP" id="MF_00037">
    <property type="entry name" value="MurB"/>
    <property type="match status" value="1"/>
</dbReference>
<dbReference type="Pfam" id="PF01565">
    <property type="entry name" value="FAD_binding_4"/>
    <property type="match status" value="1"/>
</dbReference>
<dbReference type="AlphaFoldDB" id="A0A4Z0D6A6"/>
<protein>
    <recommendedName>
        <fullName evidence="16">UDP-N-acetylenolpyruvoylglucosamine reductase</fullName>
        <ecNumber evidence="16">1.3.1.98</ecNumber>
    </recommendedName>
    <alternativeName>
        <fullName evidence="16">UDP-N-acetylmuramate dehydrogenase</fullName>
    </alternativeName>
</protein>
<comment type="pathway">
    <text evidence="4 16">Cell wall biogenesis; peptidoglycan biosynthesis.</text>
</comment>
<dbReference type="PANTHER" id="PTHR21071">
    <property type="entry name" value="UDP-N-ACETYLENOLPYRUVOYLGLUCOSAMINE REDUCTASE"/>
    <property type="match status" value="1"/>
</dbReference>
<evidence type="ECO:0000256" key="3">
    <source>
        <dbReference type="ARBA" id="ARBA00004496"/>
    </source>
</evidence>
<dbReference type="GO" id="GO:0005829">
    <property type="term" value="C:cytosol"/>
    <property type="evidence" value="ECO:0007669"/>
    <property type="project" value="TreeGrafter"/>
</dbReference>
<dbReference type="Pfam" id="PF02873">
    <property type="entry name" value="MurB_C"/>
    <property type="match status" value="1"/>
</dbReference>
<dbReference type="GO" id="GO:0071949">
    <property type="term" value="F:FAD binding"/>
    <property type="evidence" value="ECO:0007669"/>
    <property type="project" value="InterPro"/>
</dbReference>
<keyword evidence="13 16" id="KW-0131">Cell cycle</keyword>
<evidence type="ECO:0000313" key="18">
    <source>
        <dbReference type="EMBL" id="TFZ40398.1"/>
    </source>
</evidence>
<comment type="cofactor">
    <cofactor evidence="1 16">
        <name>FAD</name>
        <dbReference type="ChEBI" id="CHEBI:57692"/>
    </cofactor>
</comment>
<dbReference type="UniPathway" id="UPA00219"/>
<evidence type="ECO:0000256" key="2">
    <source>
        <dbReference type="ARBA" id="ARBA00003921"/>
    </source>
</evidence>
<evidence type="ECO:0000256" key="13">
    <source>
        <dbReference type="ARBA" id="ARBA00023306"/>
    </source>
</evidence>
<dbReference type="SUPFAM" id="SSF56194">
    <property type="entry name" value="Uridine diphospho-N-Acetylenolpyruvylglucosamine reductase, MurB, C-terminal domain"/>
    <property type="match status" value="1"/>
</dbReference>
<dbReference type="NCBIfam" id="NF010480">
    <property type="entry name" value="PRK13905.1"/>
    <property type="match status" value="1"/>
</dbReference>
<dbReference type="GO" id="GO:0051301">
    <property type="term" value="P:cell division"/>
    <property type="evidence" value="ECO:0007669"/>
    <property type="project" value="UniProtKB-KW"/>
</dbReference>
<dbReference type="InterPro" id="IPR011601">
    <property type="entry name" value="MurB_C"/>
</dbReference>
<comment type="function">
    <text evidence="2 16">Cell wall formation.</text>
</comment>
<comment type="similarity">
    <text evidence="16">Belongs to the MurB family.</text>
</comment>
<dbReference type="PROSITE" id="PS51387">
    <property type="entry name" value="FAD_PCMH"/>
    <property type="match status" value="1"/>
</dbReference>
<dbReference type="GO" id="GO:0008762">
    <property type="term" value="F:UDP-N-acetylmuramate dehydrogenase activity"/>
    <property type="evidence" value="ECO:0007669"/>
    <property type="project" value="UniProtKB-UniRule"/>
</dbReference>
<evidence type="ECO:0000313" key="19">
    <source>
        <dbReference type="Proteomes" id="UP000298381"/>
    </source>
</evidence>
<dbReference type="EC" id="1.3.1.98" evidence="16"/>
<dbReference type="InterPro" id="IPR036318">
    <property type="entry name" value="FAD-bd_PCMH-like_sf"/>
</dbReference>
<dbReference type="NCBIfam" id="TIGR00179">
    <property type="entry name" value="murB"/>
    <property type="match status" value="1"/>
</dbReference>
<name>A0A4Z0D6A6_9FIRM</name>
<dbReference type="Gene3D" id="3.30.465.10">
    <property type="match status" value="1"/>
</dbReference>
<evidence type="ECO:0000256" key="12">
    <source>
        <dbReference type="ARBA" id="ARBA00023002"/>
    </source>
</evidence>
<dbReference type="GO" id="GO:0008360">
    <property type="term" value="P:regulation of cell shape"/>
    <property type="evidence" value="ECO:0007669"/>
    <property type="project" value="UniProtKB-KW"/>
</dbReference>
<gene>
    <name evidence="16 18" type="primary">murB</name>
    <name evidence="18" type="ORF">E4100_04835</name>
</gene>
<evidence type="ECO:0000259" key="17">
    <source>
        <dbReference type="PROSITE" id="PS51387"/>
    </source>
</evidence>
<keyword evidence="11 16" id="KW-0573">Peptidoglycan synthesis</keyword>
<reference evidence="18 19" key="1">
    <citation type="submission" date="2019-03" db="EMBL/GenBank/DDBJ databases">
        <title>Draft genome sequence data and analysis of a Fermenting Bacterium, Soehngenia longevitae strain 1933PT, isolated from petroleum reservoir in Azerbaijan.</title>
        <authorList>
            <person name="Grouzdev D.S."/>
            <person name="Bidzhieva S.K."/>
            <person name="Sokolova D.S."/>
            <person name="Tourova T.P."/>
            <person name="Poltaraus A.B."/>
            <person name="Nazina T.N."/>
        </authorList>
    </citation>
    <scope>NUCLEOTIDE SEQUENCE [LARGE SCALE GENOMIC DNA]</scope>
    <source>
        <strain evidence="18 19">1933P</strain>
    </source>
</reference>
<keyword evidence="10 16" id="KW-0133">Cell shape</keyword>
<dbReference type="GO" id="GO:0071555">
    <property type="term" value="P:cell wall organization"/>
    <property type="evidence" value="ECO:0007669"/>
    <property type="project" value="UniProtKB-KW"/>
</dbReference>
<evidence type="ECO:0000256" key="4">
    <source>
        <dbReference type="ARBA" id="ARBA00004752"/>
    </source>
</evidence>
<comment type="subcellular location">
    <subcellularLocation>
        <location evidence="3 16">Cytoplasm</location>
    </subcellularLocation>
</comment>
<dbReference type="RefSeq" id="WP_135270916.1">
    <property type="nucleotide sequence ID" value="NZ_SRIB01000005.1"/>
</dbReference>
<organism evidence="18 19">
    <name type="scientific">Soehngenia longivitae</name>
    <dbReference type="NCBI Taxonomy" id="2562294"/>
    <lineage>
        <taxon>Bacteria</taxon>
        <taxon>Bacillati</taxon>
        <taxon>Bacillota</taxon>
        <taxon>Tissierellia</taxon>
        <taxon>Tissierellales</taxon>
        <taxon>Tissierellaceae</taxon>
        <taxon>Soehngenia</taxon>
    </lineage>
</organism>
<dbReference type="PANTHER" id="PTHR21071:SF4">
    <property type="entry name" value="UDP-N-ACETYLENOLPYRUVOYLGLUCOSAMINE REDUCTASE"/>
    <property type="match status" value="1"/>
</dbReference>
<keyword evidence="5 16" id="KW-0963">Cytoplasm</keyword>
<proteinExistence type="inferred from homology"/>
<dbReference type="InterPro" id="IPR016167">
    <property type="entry name" value="FAD-bd_PCMH_sub1"/>
</dbReference>